<feature type="domain" description="Sigma-54 factor interaction" evidence="5">
    <location>
        <begin position="272"/>
        <end position="502"/>
    </location>
</feature>
<dbReference type="Pfam" id="PF00158">
    <property type="entry name" value="Sigma54_activat"/>
    <property type="match status" value="1"/>
</dbReference>
<dbReference type="InterPro" id="IPR002078">
    <property type="entry name" value="Sigma_54_int"/>
</dbReference>
<evidence type="ECO:0000256" key="4">
    <source>
        <dbReference type="ARBA" id="ARBA00023163"/>
    </source>
</evidence>
<dbReference type="Gene3D" id="3.30.450.20">
    <property type="entry name" value="PAS domain"/>
    <property type="match status" value="1"/>
</dbReference>
<dbReference type="InterPro" id="IPR009057">
    <property type="entry name" value="Homeodomain-like_sf"/>
</dbReference>
<evidence type="ECO:0000259" key="5">
    <source>
        <dbReference type="PROSITE" id="PS50045"/>
    </source>
</evidence>
<dbReference type="SUPFAM" id="SSF52540">
    <property type="entry name" value="P-loop containing nucleoside triphosphate hydrolases"/>
    <property type="match status" value="1"/>
</dbReference>
<dbReference type="PROSITE" id="PS00675">
    <property type="entry name" value="SIGMA54_INTERACT_1"/>
    <property type="match status" value="1"/>
</dbReference>
<evidence type="ECO:0000313" key="6">
    <source>
        <dbReference type="EMBL" id="GAA0727891.1"/>
    </source>
</evidence>
<evidence type="ECO:0000256" key="3">
    <source>
        <dbReference type="ARBA" id="ARBA00023015"/>
    </source>
</evidence>
<keyword evidence="7" id="KW-1185">Reference proteome</keyword>
<evidence type="ECO:0000313" key="7">
    <source>
        <dbReference type="Proteomes" id="UP001500339"/>
    </source>
</evidence>
<dbReference type="PROSITE" id="PS00688">
    <property type="entry name" value="SIGMA54_INTERACT_3"/>
    <property type="match status" value="1"/>
</dbReference>
<organism evidence="6 7">
    <name type="scientific">Clostridium malenominatum</name>
    <dbReference type="NCBI Taxonomy" id="1539"/>
    <lineage>
        <taxon>Bacteria</taxon>
        <taxon>Bacillati</taxon>
        <taxon>Bacillota</taxon>
        <taxon>Clostridia</taxon>
        <taxon>Eubacteriales</taxon>
        <taxon>Clostridiaceae</taxon>
        <taxon>Clostridium</taxon>
    </lineage>
</organism>
<dbReference type="Gene3D" id="1.10.10.60">
    <property type="entry name" value="Homeodomain-like"/>
    <property type="match status" value="1"/>
</dbReference>
<dbReference type="InterPro" id="IPR003593">
    <property type="entry name" value="AAA+_ATPase"/>
</dbReference>
<dbReference type="Gene3D" id="1.10.8.60">
    <property type="match status" value="1"/>
</dbReference>
<dbReference type="SMART" id="SM00382">
    <property type="entry name" value="AAA"/>
    <property type="match status" value="1"/>
</dbReference>
<dbReference type="InterPro" id="IPR058031">
    <property type="entry name" value="AAA_lid_NorR"/>
</dbReference>
<keyword evidence="4" id="KW-0804">Transcription</keyword>
<dbReference type="PANTHER" id="PTHR32071">
    <property type="entry name" value="TRANSCRIPTIONAL REGULATORY PROTEIN"/>
    <property type="match status" value="1"/>
</dbReference>
<proteinExistence type="predicted"/>
<comment type="caution">
    <text evidence="6">The sequence shown here is derived from an EMBL/GenBank/DDBJ whole genome shotgun (WGS) entry which is preliminary data.</text>
</comment>
<sequence>MNNIINELQNIAETIKAITNIDVTIVDNNLKRIAGTGVFKDKIGYYVPKNSAFEKSLTSGRQYLITDPSTDELCIDCHGRDICKEKLELCIPMKINNKIIGILGMCIFDDKTKEEFINKQEDFKTFESRLSSLISTRINEEKLGIIVEYRSSELMTLINSLNEGIIILNNNKIILSINKYMKDRLNISNITQHSSISEILPSKIVDTLIEKDFNGEIGPLNIEKYKFIINASPIIVKNRKQGTVLVFSDFDKMQESVFKAHKVSGIVTFDDIIGESEILKRVKSEAIQIAERDISVLLLGESGTGKEVFAKAIHFSSRRKNEIFMPINCGAIPENLIESELFGYEKGSFTGANISGKIGKFEMAKDGTIFLDEIGDLPLHMQVKLLRVLEEKELMRVGGHDAIKVNPRIISATHKDLPNMVSDKKFREDLFYRLNVVPIIIPPLRERGYDVILLAKYFLEKYNELYSKNIKGFTLNCERALLNFSFPGNIRQLKNLIEYAVNFETSNYIDTETINKKWNNTSVSKIDLTLPEMTKSYEKKVIADYINKYGNDLDGKKLIAQKLGISIATLYRKMDES</sequence>
<dbReference type="EMBL" id="BAAACF010000003">
    <property type="protein sequence ID" value="GAA0727891.1"/>
    <property type="molecule type" value="Genomic_DNA"/>
</dbReference>
<dbReference type="Proteomes" id="UP001500339">
    <property type="component" value="Unassembled WGS sequence"/>
</dbReference>
<dbReference type="CDD" id="cd00009">
    <property type="entry name" value="AAA"/>
    <property type="match status" value="1"/>
</dbReference>
<dbReference type="PROSITE" id="PS50045">
    <property type="entry name" value="SIGMA54_INTERACT_4"/>
    <property type="match status" value="1"/>
</dbReference>
<dbReference type="Gene3D" id="3.40.50.300">
    <property type="entry name" value="P-loop containing nucleotide triphosphate hydrolases"/>
    <property type="match status" value="1"/>
</dbReference>
<reference evidence="6 7" key="1">
    <citation type="journal article" date="2019" name="Int. J. Syst. Evol. Microbiol.">
        <title>The Global Catalogue of Microorganisms (GCM) 10K type strain sequencing project: providing services to taxonomists for standard genome sequencing and annotation.</title>
        <authorList>
            <consortium name="The Broad Institute Genomics Platform"/>
            <consortium name="The Broad Institute Genome Sequencing Center for Infectious Disease"/>
            <person name="Wu L."/>
            <person name="Ma J."/>
        </authorList>
    </citation>
    <scope>NUCLEOTIDE SEQUENCE [LARGE SCALE GENOMIC DNA]</scope>
    <source>
        <strain evidence="6 7">JCM 1405</strain>
    </source>
</reference>
<dbReference type="InterPro" id="IPR025662">
    <property type="entry name" value="Sigma_54_int_dom_ATP-bd_1"/>
</dbReference>
<dbReference type="Pfam" id="PF25601">
    <property type="entry name" value="AAA_lid_14"/>
    <property type="match status" value="1"/>
</dbReference>
<evidence type="ECO:0000256" key="1">
    <source>
        <dbReference type="ARBA" id="ARBA00022741"/>
    </source>
</evidence>
<dbReference type="RefSeq" id="WP_343770326.1">
    <property type="nucleotide sequence ID" value="NZ_BAAACF010000003.1"/>
</dbReference>
<dbReference type="InterPro" id="IPR027417">
    <property type="entry name" value="P-loop_NTPase"/>
</dbReference>
<name>A0ABN1J3S6_9CLOT</name>
<accession>A0ABN1J3S6</accession>
<protein>
    <submittedName>
        <fullName evidence="6">Sigma 54-interacting transcriptional regulator</fullName>
    </submittedName>
</protein>
<evidence type="ECO:0000256" key="2">
    <source>
        <dbReference type="ARBA" id="ARBA00022840"/>
    </source>
</evidence>
<keyword evidence="3" id="KW-0805">Transcription regulation</keyword>
<dbReference type="InterPro" id="IPR025944">
    <property type="entry name" value="Sigma_54_int_dom_CS"/>
</dbReference>
<keyword evidence="2" id="KW-0067">ATP-binding</keyword>
<gene>
    <name evidence="6" type="ORF">GCM10008905_26040</name>
</gene>
<dbReference type="PANTHER" id="PTHR32071:SF57">
    <property type="entry name" value="C4-DICARBOXYLATE TRANSPORT TRANSCRIPTIONAL REGULATORY PROTEIN DCTD"/>
    <property type="match status" value="1"/>
</dbReference>
<keyword evidence="1" id="KW-0547">Nucleotide-binding</keyword>
<dbReference type="SUPFAM" id="SSF46689">
    <property type="entry name" value="Homeodomain-like"/>
    <property type="match status" value="1"/>
</dbReference>